<evidence type="ECO:0000256" key="3">
    <source>
        <dbReference type="ARBA" id="ARBA00011245"/>
    </source>
</evidence>
<comment type="function">
    <text evidence="13">Transfers and isomerizes the ribose moiety from AdoMet to the 7-aminomethyl group of 7-deazaguanine (preQ1-tRNA) to give epoxyqueuosine (oQ-tRNA).</text>
</comment>
<evidence type="ECO:0000256" key="13">
    <source>
        <dbReference type="HAMAP-Rule" id="MF_00113"/>
    </source>
</evidence>
<dbReference type="AlphaFoldDB" id="A0A8D5UFG3"/>
<accession>A0A8D5UFG3</accession>
<organism evidence="14 15">
    <name type="scientific">Polycladomyces abyssicola</name>
    <dbReference type="NCBI Taxonomy" id="1125966"/>
    <lineage>
        <taxon>Bacteria</taxon>
        <taxon>Bacillati</taxon>
        <taxon>Bacillota</taxon>
        <taxon>Bacilli</taxon>
        <taxon>Bacillales</taxon>
        <taxon>Thermoactinomycetaceae</taxon>
        <taxon>Polycladomyces</taxon>
    </lineage>
</organism>
<comment type="catalytic activity">
    <reaction evidence="8 13">
        <text>7-aminomethyl-7-carbaguanosine(34) in tRNA + S-adenosyl-L-methionine = epoxyqueuosine(34) in tRNA + adenine + L-methionine + 2 H(+)</text>
        <dbReference type="Rhea" id="RHEA:32155"/>
        <dbReference type="Rhea" id="RHEA-COMP:10342"/>
        <dbReference type="Rhea" id="RHEA-COMP:18582"/>
        <dbReference type="ChEBI" id="CHEBI:15378"/>
        <dbReference type="ChEBI" id="CHEBI:16708"/>
        <dbReference type="ChEBI" id="CHEBI:57844"/>
        <dbReference type="ChEBI" id="CHEBI:59789"/>
        <dbReference type="ChEBI" id="CHEBI:82833"/>
        <dbReference type="ChEBI" id="CHEBI:194443"/>
        <dbReference type="EC" id="2.4.99.17"/>
    </reaction>
</comment>
<evidence type="ECO:0000256" key="10">
    <source>
        <dbReference type="ARBA" id="ARBA00066503"/>
    </source>
</evidence>
<keyword evidence="15" id="KW-1185">Reference proteome</keyword>
<proteinExistence type="inferred from homology"/>
<dbReference type="EMBL" id="AP024601">
    <property type="protein sequence ID" value="BCU81324.1"/>
    <property type="molecule type" value="Genomic_DNA"/>
</dbReference>
<evidence type="ECO:0000256" key="5">
    <source>
        <dbReference type="ARBA" id="ARBA00022679"/>
    </source>
</evidence>
<dbReference type="GO" id="GO:0005737">
    <property type="term" value="C:cytoplasm"/>
    <property type="evidence" value="ECO:0007669"/>
    <property type="project" value="UniProtKB-SubCell"/>
</dbReference>
<comment type="subcellular location">
    <subcellularLocation>
        <location evidence="1 13">Cytoplasm</location>
    </subcellularLocation>
</comment>
<reference evidence="14" key="2">
    <citation type="journal article" date="2021" name="Microbiol. Resour. Announc.">
        <title>Complete Genome Sequence of Polycladomyces abyssicola JIR-001T, Isolated from Hemipelagic Sediment in Deep Seawater.</title>
        <authorList>
            <person name="Tsubouchi T."/>
            <person name="Kaneko Y."/>
        </authorList>
    </citation>
    <scope>NUCLEOTIDE SEQUENCE</scope>
    <source>
        <strain evidence="14">JIR-001</strain>
    </source>
</reference>
<dbReference type="InterPro" id="IPR042119">
    <property type="entry name" value="QueA_dom2"/>
</dbReference>
<dbReference type="FunFam" id="3.40.1780.10:FF:000001">
    <property type="entry name" value="S-adenosylmethionine:tRNA ribosyltransferase-isomerase"/>
    <property type="match status" value="1"/>
</dbReference>
<evidence type="ECO:0000313" key="14">
    <source>
        <dbReference type="EMBL" id="BCU81324.1"/>
    </source>
</evidence>
<keyword evidence="7 13" id="KW-0671">Queuosine biosynthesis</keyword>
<evidence type="ECO:0000256" key="4">
    <source>
        <dbReference type="ARBA" id="ARBA00022490"/>
    </source>
</evidence>
<evidence type="ECO:0000256" key="1">
    <source>
        <dbReference type="ARBA" id="ARBA00004496"/>
    </source>
</evidence>
<comment type="similarity">
    <text evidence="9 13">Belongs to the QueA family.</text>
</comment>
<dbReference type="PANTHER" id="PTHR30307">
    <property type="entry name" value="S-ADENOSYLMETHIONINE:TRNA RIBOSYLTRANSFERASE-ISOMERASE"/>
    <property type="match status" value="1"/>
</dbReference>
<dbReference type="UniPathway" id="UPA00392"/>
<evidence type="ECO:0000256" key="8">
    <source>
        <dbReference type="ARBA" id="ARBA00052751"/>
    </source>
</evidence>
<dbReference type="Gene3D" id="2.40.10.240">
    <property type="entry name" value="QueA-like"/>
    <property type="match status" value="1"/>
</dbReference>
<dbReference type="HAMAP" id="MF_00113">
    <property type="entry name" value="QueA"/>
    <property type="match status" value="1"/>
</dbReference>
<reference evidence="14" key="1">
    <citation type="journal article" date="2013" name="Int. J. Syst. Evol. Microbiol.">
        <title>Polycladomyces abyssicola gen. nov., sp. nov., a thermophilic filamentous bacterium isolated from hemipelagic sediment.</title>
        <authorList>
            <person name="Tsubouchi T."/>
            <person name="Shimane Y."/>
            <person name="Mori K."/>
            <person name="Usui K."/>
            <person name="Hiraki T."/>
            <person name="Tame A."/>
            <person name="Uematsu K."/>
            <person name="Maruyama T."/>
            <person name="Hatada Y."/>
        </authorList>
    </citation>
    <scope>NUCLEOTIDE SEQUENCE</scope>
    <source>
        <strain evidence="14">JIR-001</strain>
    </source>
</reference>
<comment type="pathway">
    <text evidence="2 13">tRNA modification; tRNA-queuosine biosynthesis.</text>
</comment>
<dbReference type="Proteomes" id="UP000677436">
    <property type="component" value="Chromosome"/>
</dbReference>
<dbReference type="SUPFAM" id="SSF111337">
    <property type="entry name" value="QueA-like"/>
    <property type="match status" value="1"/>
</dbReference>
<dbReference type="FunFam" id="2.40.10.240:FF:000002">
    <property type="entry name" value="S-adenosylmethionine:tRNA ribosyltransferase-isomerase"/>
    <property type="match status" value="1"/>
</dbReference>
<gene>
    <name evidence="13 14" type="primary">queA</name>
    <name evidence="14" type="ORF">JIR001_11070</name>
</gene>
<name>A0A8D5UFG3_9BACL</name>
<evidence type="ECO:0000256" key="7">
    <source>
        <dbReference type="ARBA" id="ARBA00022785"/>
    </source>
</evidence>
<evidence type="ECO:0000256" key="11">
    <source>
        <dbReference type="ARBA" id="ARBA00069325"/>
    </source>
</evidence>
<protein>
    <recommendedName>
        <fullName evidence="11 13">S-adenosylmethionine:tRNA ribosyltransferase-isomerase</fullName>
        <ecNumber evidence="10 13">2.4.99.17</ecNumber>
    </recommendedName>
    <alternativeName>
        <fullName evidence="12 13">Queuosine biosynthesis protein QueA</fullName>
    </alternativeName>
</protein>
<sequence length="343" mass="38674">MDVSMFDFDLPEELIAQKPNPERSASRLMVLHRDTGEVEHKRFPDLLDYLQPGDVLVLNDTRVRPSRLIGVKEETGAKIELLLLKPLGNDRWEALVKPAKRVKQGTVITFGDGRLTAVCEGESEVAGGRLFRLQYDSDDVESLLEELGQMPLPPYIREQLDDPERYQTVFSRVVGSAAAPTAGLHFTPALLERIEEKGVHIAYITLHVGLGTFRPVTAEKVEDHQMHAEYYEVSEETAEIIRRARAEGGRIFAVGTTTVRTLETVASRFGEIRATSGWTDIFIYPGFRFRAVDAMVTNFHLPKSTLIMLVSAFASREQVLAAYREAVRERYRFFSFGDAMLIV</sequence>
<dbReference type="Pfam" id="PF02547">
    <property type="entry name" value="Queuosine_synth"/>
    <property type="match status" value="1"/>
</dbReference>
<evidence type="ECO:0000256" key="9">
    <source>
        <dbReference type="ARBA" id="ARBA00061210"/>
    </source>
</evidence>
<dbReference type="RefSeq" id="WP_212774574.1">
    <property type="nucleotide sequence ID" value="NZ_AP024601.1"/>
</dbReference>
<dbReference type="InterPro" id="IPR003699">
    <property type="entry name" value="QueA"/>
</dbReference>
<evidence type="ECO:0000256" key="6">
    <source>
        <dbReference type="ARBA" id="ARBA00022691"/>
    </source>
</evidence>
<keyword evidence="6 13" id="KW-0949">S-adenosyl-L-methionine</keyword>
<evidence type="ECO:0000313" key="15">
    <source>
        <dbReference type="Proteomes" id="UP000677436"/>
    </source>
</evidence>
<evidence type="ECO:0000256" key="12">
    <source>
        <dbReference type="ARBA" id="ARBA00076160"/>
    </source>
</evidence>
<dbReference type="EC" id="2.4.99.17" evidence="10 13"/>
<dbReference type="GO" id="GO:0008616">
    <property type="term" value="P:tRNA queuosine(34) biosynthetic process"/>
    <property type="evidence" value="ECO:0007669"/>
    <property type="project" value="UniProtKB-UniRule"/>
</dbReference>
<comment type="subunit">
    <text evidence="3 13">Monomer.</text>
</comment>
<dbReference type="InterPro" id="IPR036100">
    <property type="entry name" value="QueA_sf"/>
</dbReference>
<dbReference type="NCBIfam" id="NF001140">
    <property type="entry name" value="PRK00147.1"/>
    <property type="match status" value="1"/>
</dbReference>
<evidence type="ECO:0000256" key="2">
    <source>
        <dbReference type="ARBA" id="ARBA00004691"/>
    </source>
</evidence>
<dbReference type="Gene3D" id="3.40.1780.10">
    <property type="entry name" value="QueA-like"/>
    <property type="match status" value="1"/>
</dbReference>
<dbReference type="GO" id="GO:0051075">
    <property type="term" value="F:S-adenosylmethionine:tRNA ribosyltransferase-isomerase activity"/>
    <property type="evidence" value="ECO:0007669"/>
    <property type="project" value="UniProtKB-EC"/>
</dbReference>
<dbReference type="NCBIfam" id="TIGR00113">
    <property type="entry name" value="queA"/>
    <property type="match status" value="1"/>
</dbReference>
<dbReference type="PANTHER" id="PTHR30307:SF0">
    <property type="entry name" value="S-ADENOSYLMETHIONINE:TRNA RIBOSYLTRANSFERASE-ISOMERASE"/>
    <property type="match status" value="1"/>
</dbReference>
<dbReference type="KEGG" id="pabs:JIR001_11070"/>
<keyword evidence="5 13" id="KW-0808">Transferase</keyword>
<dbReference type="InterPro" id="IPR042118">
    <property type="entry name" value="QueA_dom1"/>
</dbReference>
<keyword evidence="4 13" id="KW-0963">Cytoplasm</keyword>